<dbReference type="PROSITE" id="PS51257">
    <property type="entry name" value="PROKAR_LIPOPROTEIN"/>
    <property type="match status" value="1"/>
</dbReference>
<keyword evidence="1" id="KW-0732">Signal</keyword>
<dbReference type="OrthoDB" id="5185019at2"/>
<protein>
    <submittedName>
        <fullName evidence="2">DUF2771 domain-containing protein</fullName>
    </submittedName>
</protein>
<evidence type="ECO:0000256" key="1">
    <source>
        <dbReference type="SAM" id="SignalP"/>
    </source>
</evidence>
<organism evidence="2 3">
    <name type="scientific">Streptomyces hoynatensis</name>
    <dbReference type="NCBI Taxonomy" id="1141874"/>
    <lineage>
        <taxon>Bacteria</taxon>
        <taxon>Bacillati</taxon>
        <taxon>Actinomycetota</taxon>
        <taxon>Actinomycetes</taxon>
        <taxon>Kitasatosporales</taxon>
        <taxon>Streptomycetaceae</taxon>
        <taxon>Streptomyces</taxon>
    </lineage>
</organism>
<dbReference type="Proteomes" id="UP000272474">
    <property type="component" value="Unassembled WGS sequence"/>
</dbReference>
<reference evidence="2 3" key="1">
    <citation type="journal article" date="2014" name="Int. J. Syst. Evol. Microbiol.">
        <title>Streptomyces hoynatensis sp. nov., isolated from deep marine sediment.</title>
        <authorList>
            <person name="Veyisoglu A."/>
            <person name="Sahin N."/>
        </authorList>
    </citation>
    <scope>NUCLEOTIDE SEQUENCE [LARGE SCALE GENOMIC DNA]</scope>
    <source>
        <strain evidence="2 3">KCTC 29097</strain>
    </source>
</reference>
<dbReference type="RefSeq" id="WP_120679635.1">
    <property type="nucleotide sequence ID" value="NZ_RBAL01000007.1"/>
</dbReference>
<proteinExistence type="predicted"/>
<feature type="chain" id="PRO_5017359562" evidence="1">
    <location>
        <begin position="28"/>
        <end position="196"/>
    </location>
</feature>
<sequence>MTAISRSRGRRAIRTTIALGAVSAGLAALTGCEKPSPSAHFTLHSNTTSRAASDDCYGHGEALSADQALDCADDDEGIPSFGTTQGDTFRVGVDPKVADNGWLLFVNGLLYDPEPFTTTYHSFSSDDLYRATQAQAQSGAPGQAAEDRALLLNVVEVSDDYDADRVGQAQSQEDRQQALISSIEGVWNVRLEPKDD</sequence>
<name>A0A3A9Z307_9ACTN</name>
<accession>A0A3A9Z307</accession>
<dbReference type="AlphaFoldDB" id="A0A3A9Z307"/>
<keyword evidence="3" id="KW-1185">Reference proteome</keyword>
<feature type="signal peptide" evidence="1">
    <location>
        <begin position="1"/>
        <end position="27"/>
    </location>
</feature>
<gene>
    <name evidence="2" type="ORF">D7294_14680</name>
</gene>
<evidence type="ECO:0000313" key="3">
    <source>
        <dbReference type="Proteomes" id="UP000272474"/>
    </source>
</evidence>
<comment type="caution">
    <text evidence="2">The sequence shown here is derived from an EMBL/GenBank/DDBJ whole genome shotgun (WGS) entry which is preliminary data.</text>
</comment>
<evidence type="ECO:0000313" key="2">
    <source>
        <dbReference type="EMBL" id="RKN41717.1"/>
    </source>
</evidence>
<dbReference type="EMBL" id="RBAL01000007">
    <property type="protein sequence ID" value="RKN41717.1"/>
    <property type="molecule type" value="Genomic_DNA"/>
</dbReference>